<gene>
    <name evidence="7" type="ORF">OCL06_02590</name>
</gene>
<reference evidence="8" key="1">
    <citation type="submission" date="2023-07" db="EMBL/GenBank/DDBJ databases">
        <title>Study on multiphase classification of strain Alteromonas salexigens isolated from the Yellow Sea.</title>
        <authorList>
            <person name="Sun L."/>
        </authorList>
    </citation>
    <scope>NUCLEOTIDE SEQUENCE [LARGE SCALE GENOMIC DNA]</scope>
    <source>
        <strain evidence="8">ASW11-19</strain>
    </source>
</reference>
<keyword evidence="2" id="KW-0645">Protease</keyword>
<dbReference type="InterPro" id="IPR029058">
    <property type="entry name" value="AB_hydrolase_fold"/>
</dbReference>
<evidence type="ECO:0000313" key="7">
    <source>
        <dbReference type="EMBL" id="MCU7553483.1"/>
    </source>
</evidence>
<dbReference type="EMBL" id="JAOTJC010000004">
    <property type="protein sequence ID" value="MCU7553483.1"/>
    <property type="molecule type" value="Genomic_DNA"/>
</dbReference>
<dbReference type="PANTHER" id="PTHR11802:SF3">
    <property type="entry name" value="RETINOID-INDUCIBLE SERINE CARBOXYPEPTIDASE"/>
    <property type="match status" value="1"/>
</dbReference>
<dbReference type="InterPro" id="IPR001563">
    <property type="entry name" value="Peptidase_S10"/>
</dbReference>
<accession>A0ABT2VM13</accession>
<proteinExistence type="predicted"/>
<keyword evidence="8" id="KW-1185">Reference proteome</keyword>
<evidence type="ECO:0000256" key="2">
    <source>
        <dbReference type="ARBA" id="ARBA00022670"/>
    </source>
</evidence>
<evidence type="ECO:0000256" key="6">
    <source>
        <dbReference type="SAM" id="SignalP"/>
    </source>
</evidence>
<keyword evidence="5" id="KW-0325">Glycoprotein</keyword>
<dbReference type="Proteomes" id="UP001209257">
    <property type="component" value="Unassembled WGS sequence"/>
</dbReference>
<evidence type="ECO:0000256" key="4">
    <source>
        <dbReference type="ARBA" id="ARBA00022801"/>
    </source>
</evidence>
<name>A0ABT2VM13_9ALTE</name>
<keyword evidence="4" id="KW-0378">Hydrolase</keyword>
<organism evidence="7 8">
    <name type="scientific">Alteromonas salexigens</name>
    <dbReference type="NCBI Taxonomy" id="2982530"/>
    <lineage>
        <taxon>Bacteria</taxon>
        <taxon>Pseudomonadati</taxon>
        <taxon>Pseudomonadota</taxon>
        <taxon>Gammaproteobacteria</taxon>
        <taxon>Alteromonadales</taxon>
        <taxon>Alteromonadaceae</taxon>
        <taxon>Alteromonas/Salinimonas group</taxon>
        <taxon>Alteromonas</taxon>
    </lineage>
</organism>
<evidence type="ECO:0000256" key="5">
    <source>
        <dbReference type="ARBA" id="ARBA00023180"/>
    </source>
</evidence>
<dbReference type="RefSeq" id="WP_262992177.1">
    <property type="nucleotide sequence ID" value="NZ_JAOTJC010000004.1"/>
</dbReference>
<sequence>MIRLRYFFPASLWLLLSALVLVQAQAEEDKAQPVPEAQMSVTKHKAKINGKTVKYSVHAGDTHLKNAKGEPEASIFSIAYIREDVDNRSTRPLMFVFNGGPGSSSVWMHMGLFGPKRVVLPSDAQQVGAPPFPIKTNPDSLLDIADLVFIDPVGTGYSKPLGDTEGKAFWGVKEDADILAEFVRVYITKNKRWNSPKYLAGESYGTTRAAAMVKSLQEGWGSIDLNGVLLISSILDFQTGDFTEGNDLPYITFLPTYAATAWYHDAVPNKASYDSLPAFLEAVRTFALEEYATVLLKGGLATDAEVDAAVESLHAFTGLSKTYLRQSDLRINEFRFMKELLRDRGQVVGRLDSRYLGEDAVKVSSRFEADPSSYAIDGAYTAALQHYMATELDTLREEKYNVLSGEVFSNWNWLVGNSPRSQGFLAMTPTLSRAMRQNKDFRIFIANGYYDLATPFFATEYSMQHHGIDNDRVAMHYYEAGHMMYIHEPSLSQLVGDIRAFMENR</sequence>
<dbReference type="Pfam" id="PF00450">
    <property type="entry name" value="Peptidase_S10"/>
    <property type="match status" value="1"/>
</dbReference>
<evidence type="ECO:0000256" key="1">
    <source>
        <dbReference type="ARBA" id="ARBA00022645"/>
    </source>
</evidence>
<keyword evidence="3 6" id="KW-0732">Signal</keyword>
<comment type="caution">
    <text evidence="7">The sequence shown here is derived from an EMBL/GenBank/DDBJ whole genome shotgun (WGS) entry which is preliminary data.</text>
</comment>
<keyword evidence="1" id="KW-0121">Carboxypeptidase</keyword>
<dbReference type="Gene3D" id="3.40.50.1820">
    <property type="entry name" value="alpha/beta hydrolase"/>
    <property type="match status" value="1"/>
</dbReference>
<dbReference type="SUPFAM" id="SSF53474">
    <property type="entry name" value="alpha/beta-Hydrolases"/>
    <property type="match status" value="1"/>
</dbReference>
<dbReference type="PANTHER" id="PTHR11802">
    <property type="entry name" value="SERINE PROTEASE FAMILY S10 SERINE CARBOXYPEPTIDASE"/>
    <property type="match status" value="1"/>
</dbReference>
<evidence type="ECO:0000256" key="3">
    <source>
        <dbReference type="ARBA" id="ARBA00022729"/>
    </source>
</evidence>
<feature type="signal peptide" evidence="6">
    <location>
        <begin position="1"/>
        <end position="26"/>
    </location>
</feature>
<protein>
    <submittedName>
        <fullName evidence="7">Peptidase S10</fullName>
    </submittedName>
</protein>
<feature type="chain" id="PRO_5045406354" evidence="6">
    <location>
        <begin position="27"/>
        <end position="505"/>
    </location>
</feature>
<evidence type="ECO:0000313" key="8">
    <source>
        <dbReference type="Proteomes" id="UP001209257"/>
    </source>
</evidence>